<sequence>MQKIMEPLPSDPRQPPDGHEFPDFDESFQKTTSDTFINKFALNYGESPDKKAADLNGDYSFDNHPSNPLGLTKLNSMSNTDLGAITSNRDKIYSRNEHIRNESIKPLLHSRSQSLCDISFDKRQNDHWQHLYEQRKKTMSKLKGLVIPDSISESDCSSTINLPEIKSNATVPIETFNSLESSEASNETSQPSSMDSSKFSLISPPWTGNANFPKYSPAFKRKDLQLYSTSSKQDSVSELKTYKSLTKKSTAAPGSSSGDDSTVPVKSVDSSPTRSEKSYDYVLNRNNLKQRIRSSRYSMETSFLSDYQKNKGEINTEDESDNDSAVSSSQSSFISRPTASPSPTRSYEYEHEGLKSANRDYRSSEVRHLKPASVEAINRKNILASAKCRSGKDLKVGSPVMNRKLQDSLHETEATPEEKIDTQITKTENQPQKSEDSSEEYKSTDEDIKVRRNSTQSVNISQPQMNTQFRRLSNDTISNLPPKPTANLLKSKFEIMALSERPVRPSFNRAMSNDSASVFRDNLKPVPSVTLRREERISRFGSVKSLSVTDLRKNFEDIAKSAPITTNLPTVKHNAALNSRKSEPPLPKASPAEPESVSSKVPEIKEKQKTSDIRSTTHKIRKVILTPDMPGASLGITLAGGTDENKEITVHRIRYGSVAYHEGSLTKGDQIVSINGNDTSELSHHAAVELLKAPVETFVIEAALREEITKDQSNSKRRSVSLEFSTNPTSESPPKYGNSSKKANHEIVLLKDGNGLGFSVEGGKDSPQGDVPLIVKKIFQGGVAEKDGRLKVGDEVLTINDIDFTNLSRIQAWTMMKKLDNGNVKIMIFR</sequence>
<dbReference type="InterPro" id="IPR036034">
    <property type="entry name" value="PDZ_sf"/>
</dbReference>
<dbReference type="EMBL" id="JARQZJ010000122">
    <property type="protein sequence ID" value="KAK9889048.1"/>
    <property type="molecule type" value="Genomic_DNA"/>
</dbReference>
<dbReference type="PANTHER" id="PTHR11324">
    <property type="entry name" value="IL16-RELATED"/>
    <property type="match status" value="1"/>
</dbReference>
<dbReference type="PROSITE" id="PS50106">
    <property type="entry name" value="PDZ"/>
    <property type="match status" value="2"/>
</dbReference>
<reference evidence="3 4" key="1">
    <citation type="submission" date="2023-03" db="EMBL/GenBank/DDBJ databases">
        <title>Genome insight into feeding habits of ladybird beetles.</title>
        <authorList>
            <person name="Li H.-S."/>
            <person name="Huang Y.-H."/>
            <person name="Pang H."/>
        </authorList>
    </citation>
    <scope>NUCLEOTIDE SEQUENCE [LARGE SCALE GENOMIC DNA]</scope>
    <source>
        <strain evidence="3">SYSU_2023b</strain>
        <tissue evidence="3">Whole body</tissue>
    </source>
</reference>
<feature type="region of interest" description="Disordered" evidence="1">
    <location>
        <begin position="1"/>
        <end position="28"/>
    </location>
</feature>
<feature type="region of interest" description="Disordered" evidence="1">
    <location>
        <begin position="179"/>
        <end position="200"/>
    </location>
</feature>
<dbReference type="Gene3D" id="2.30.42.10">
    <property type="match status" value="2"/>
</dbReference>
<dbReference type="InterPro" id="IPR001478">
    <property type="entry name" value="PDZ"/>
</dbReference>
<dbReference type="Proteomes" id="UP001431783">
    <property type="component" value="Unassembled WGS sequence"/>
</dbReference>
<organism evidence="3 4">
    <name type="scientific">Henosepilachna vigintioctopunctata</name>
    <dbReference type="NCBI Taxonomy" id="420089"/>
    <lineage>
        <taxon>Eukaryota</taxon>
        <taxon>Metazoa</taxon>
        <taxon>Ecdysozoa</taxon>
        <taxon>Arthropoda</taxon>
        <taxon>Hexapoda</taxon>
        <taxon>Insecta</taxon>
        <taxon>Pterygota</taxon>
        <taxon>Neoptera</taxon>
        <taxon>Endopterygota</taxon>
        <taxon>Coleoptera</taxon>
        <taxon>Polyphaga</taxon>
        <taxon>Cucujiformia</taxon>
        <taxon>Coccinelloidea</taxon>
        <taxon>Coccinellidae</taxon>
        <taxon>Epilachninae</taxon>
        <taxon>Epilachnini</taxon>
        <taxon>Henosepilachna</taxon>
    </lineage>
</organism>
<evidence type="ECO:0000259" key="2">
    <source>
        <dbReference type="PROSITE" id="PS50106"/>
    </source>
</evidence>
<gene>
    <name evidence="3" type="ORF">WA026_004329</name>
</gene>
<name>A0AAW1V6L7_9CUCU</name>
<feature type="compositionally biased region" description="Basic and acidic residues" evidence="1">
    <location>
        <begin position="433"/>
        <end position="450"/>
    </location>
</feature>
<keyword evidence="4" id="KW-1185">Reference proteome</keyword>
<feature type="compositionally biased region" description="Polar residues" evidence="1">
    <location>
        <begin position="422"/>
        <end position="432"/>
    </location>
</feature>
<dbReference type="Pfam" id="PF00595">
    <property type="entry name" value="PDZ"/>
    <property type="match status" value="2"/>
</dbReference>
<dbReference type="PANTHER" id="PTHR11324:SF16">
    <property type="entry name" value="PDZ DOMAIN-CONTAINING PROTEIN 2"/>
    <property type="match status" value="1"/>
</dbReference>
<feature type="compositionally biased region" description="Low complexity" evidence="1">
    <location>
        <begin position="323"/>
        <end position="346"/>
    </location>
</feature>
<feature type="region of interest" description="Disordered" evidence="1">
    <location>
        <begin position="392"/>
        <end position="459"/>
    </location>
</feature>
<feature type="region of interest" description="Disordered" evidence="1">
    <location>
        <begin position="313"/>
        <end position="365"/>
    </location>
</feature>
<feature type="domain" description="PDZ" evidence="2">
    <location>
        <begin position="622"/>
        <end position="706"/>
    </location>
</feature>
<accession>A0AAW1V6L7</accession>
<feature type="compositionally biased region" description="Basic and acidic residues" evidence="1">
    <location>
        <begin position="404"/>
        <end position="421"/>
    </location>
</feature>
<protein>
    <recommendedName>
        <fullName evidence="2">PDZ domain-containing protein</fullName>
    </recommendedName>
</protein>
<feature type="compositionally biased region" description="Polar residues" evidence="1">
    <location>
        <begin position="722"/>
        <end position="741"/>
    </location>
</feature>
<comment type="caution">
    <text evidence="3">The sequence shown here is derived from an EMBL/GenBank/DDBJ whole genome shotgun (WGS) entry which is preliminary data.</text>
</comment>
<dbReference type="CDD" id="cd00136">
    <property type="entry name" value="PDZ_canonical"/>
    <property type="match status" value="1"/>
</dbReference>
<feature type="domain" description="PDZ" evidence="2">
    <location>
        <begin position="746"/>
        <end position="818"/>
    </location>
</feature>
<evidence type="ECO:0000313" key="4">
    <source>
        <dbReference type="Proteomes" id="UP001431783"/>
    </source>
</evidence>
<evidence type="ECO:0000256" key="1">
    <source>
        <dbReference type="SAM" id="MobiDB-lite"/>
    </source>
</evidence>
<feature type="region of interest" description="Disordered" evidence="1">
    <location>
        <begin position="576"/>
        <end position="618"/>
    </location>
</feature>
<proteinExistence type="predicted"/>
<evidence type="ECO:0000313" key="3">
    <source>
        <dbReference type="EMBL" id="KAK9889048.1"/>
    </source>
</evidence>
<dbReference type="SMART" id="SM00228">
    <property type="entry name" value="PDZ"/>
    <property type="match status" value="2"/>
</dbReference>
<feature type="region of interest" description="Disordered" evidence="1">
    <location>
        <begin position="710"/>
        <end position="741"/>
    </location>
</feature>
<dbReference type="AlphaFoldDB" id="A0AAW1V6L7"/>
<feature type="compositionally biased region" description="Basic and acidic residues" evidence="1">
    <location>
        <begin position="347"/>
        <end position="365"/>
    </location>
</feature>
<feature type="compositionally biased region" description="Basic and acidic residues" evidence="1">
    <location>
        <begin position="602"/>
        <end position="612"/>
    </location>
</feature>
<dbReference type="SUPFAM" id="SSF50156">
    <property type="entry name" value="PDZ domain-like"/>
    <property type="match status" value="2"/>
</dbReference>
<feature type="region of interest" description="Disordered" evidence="1">
    <location>
        <begin position="246"/>
        <end position="282"/>
    </location>
</feature>